<dbReference type="RefSeq" id="WP_231144746.1">
    <property type="nucleotide sequence ID" value="NZ_CP088100.1"/>
</dbReference>
<feature type="transmembrane region" description="Helical" evidence="1">
    <location>
        <begin position="237"/>
        <end position="255"/>
    </location>
</feature>
<sequence length="333" mass="35749">MSITLTGELAVKASATPEHAPALDRWYSEKRLGGLSRFAFAITVLNILGHAFLGFEQSWLTPFVALAAAYGTELVGETVEARLNYRPARYSGSFLNLVKFLLPAHISGLAVGMLLYAAENVAAIAFAAATAMASKYVFRMAVSSTPDGHPIFRHFLNPSNFGITVTLLLFPTVGIAPPYQFTENTSGIVDWILPLIIICSGSYLNIKATGRIPLIITWLLVFAVQAVVRSAINGTPLMAACLPMTGFAFILFTFYMITDPATSPTRISSQIAFGIAVAALYGLLMELHVVFGLFYALTAVTAGRGIWLLLADLRKPGSIPRRPASGVTSTPAK</sequence>
<dbReference type="Proteomes" id="UP001430990">
    <property type="component" value="Chromosome"/>
</dbReference>
<feature type="transmembrane region" description="Helical" evidence="1">
    <location>
        <begin position="188"/>
        <end position="206"/>
    </location>
</feature>
<feature type="transmembrane region" description="Helical" evidence="1">
    <location>
        <begin position="290"/>
        <end position="311"/>
    </location>
</feature>
<proteinExistence type="predicted"/>
<keyword evidence="1" id="KW-1133">Transmembrane helix</keyword>
<keyword evidence="1" id="KW-0472">Membrane</keyword>
<keyword evidence="3" id="KW-1185">Reference proteome</keyword>
<evidence type="ECO:0000313" key="2">
    <source>
        <dbReference type="EMBL" id="UFW90541.1"/>
    </source>
</evidence>
<feature type="transmembrane region" description="Helical" evidence="1">
    <location>
        <begin position="121"/>
        <end position="138"/>
    </location>
</feature>
<feature type="transmembrane region" description="Helical" evidence="1">
    <location>
        <begin position="35"/>
        <end position="53"/>
    </location>
</feature>
<organism evidence="2 3">
    <name type="scientific">Bradyrhizobium barranii</name>
    <dbReference type="NCBI Taxonomy" id="2992140"/>
    <lineage>
        <taxon>Bacteria</taxon>
        <taxon>Pseudomonadati</taxon>
        <taxon>Pseudomonadota</taxon>
        <taxon>Alphaproteobacteria</taxon>
        <taxon>Hyphomicrobiales</taxon>
        <taxon>Nitrobacteraceae</taxon>
        <taxon>Bradyrhizobium</taxon>
    </lineage>
</organism>
<name>A0ABY3QZM1_9BRAD</name>
<evidence type="ECO:0000256" key="1">
    <source>
        <dbReference type="SAM" id="Phobius"/>
    </source>
</evidence>
<protein>
    <recommendedName>
        <fullName evidence="4">Enediyne biosynthesis protein UnbU</fullName>
    </recommendedName>
</protein>
<gene>
    <name evidence="2" type="ORF">BjapCC829_19200</name>
</gene>
<feature type="transmembrane region" description="Helical" evidence="1">
    <location>
        <begin position="213"/>
        <end position="231"/>
    </location>
</feature>
<feature type="transmembrane region" description="Helical" evidence="1">
    <location>
        <begin position="159"/>
        <end position="176"/>
    </location>
</feature>
<evidence type="ECO:0000313" key="3">
    <source>
        <dbReference type="Proteomes" id="UP001430990"/>
    </source>
</evidence>
<reference evidence="2" key="1">
    <citation type="submission" date="2021-11" db="EMBL/GenBank/DDBJ databases">
        <title>Australian commercial rhizobial inoculants.</title>
        <authorList>
            <person name="Kohlmeier M.G."/>
            <person name="O'Hara G.W."/>
            <person name="Colombi E."/>
            <person name="Ramsay J.P."/>
            <person name="Terpolilli J."/>
        </authorList>
    </citation>
    <scope>NUCLEOTIDE SEQUENCE</scope>
    <source>
        <strain evidence="2">CC829</strain>
    </source>
</reference>
<dbReference type="EMBL" id="CP088100">
    <property type="protein sequence ID" value="UFW90541.1"/>
    <property type="molecule type" value="Genomic_DNA"/>
</dbReference>
<feature type="transmembrane region" description="Helical" evidence="1">
    <location>
        <begin position="97"/>
        <end position="115"/>
    </location>
</feature>
<evidence type="ECO:0008006" key="4">
    <source>
        <dbReference type="Google" id="ProtNLM"/>
    </source>
</evidence>
<feature type="transmembrane region" description="Helical" evidence="1">
    <location>
        <begin position="267"/>
        <end position="284"/>
    </location>
</feature>
<accession>A0ABY3QZM1</accession>
<keyword evidence="1" id="KW-0812">Transmembrane</keyword>
<feature type="transmembrane region" description="Helical" evidence="1">
    <location>
        <begin position="59"/>
        <end position="76"/>
    </location>
</feature>